<evidence type="ECO:0000313" key="2">
    <source>
        <dbReference type="Proteomes" id="UP000579812"/>
    </source>
</evidence>
<accession>A0A7J6DEY8</accession>
<sequence>MRVLRLCYSAAGVMDQICQTGRGVTTAAAKASDYQLWRIASSYLVMIDTLMMEYTVEMVSVERVLTCIQKCTPFLLEEVFPYDAEEAVTTWINKFMGPLWLSLTCPELTDT</sequence>
<dbReference type="GO" id="GO:0005516">
    <property type="term" value="F:calmodulin binding"/>
    <property type="evidence" value="ECO:0007669"/>
    <property type="project" value="InterPro"/>
</dbReference>
<dbReference type="GO" id="GO:0036449">
    <property type="term" value="C:microtubule minus-end"/>
    <property type="evidence" value="ECO:0007669"/>
    <property type="project" value="TreeGrafter"/>
</dbReference>
<keyword evidence="2" id="KW-1185">Reference proteome</keyword>
<dbReference type="PANTHER" id="PTHR21595">
    <property type="entry name" value="PATRONIN"/>
    <property type="match status" value="1"/>
</dbReference>
<dbReference type="GO" id="GO:0031122">
    <property type="term" value="P:cytoplasmic microtubule organization"/>
    <property type="evidence" value="ECO:0007669"/>
    <property type="project" value="TreeGrafter"/>
</dbReference>
<evidence type="ECO:0000313" key="1">
    <source>
        <dbReference type="EMBL" id="KAF4117701.1"/>
    </source>
</evidence>
<dbReference type="EMBL" id="JAAMOB010000002">
    <property type="protein sequence ID" value="KAF4117701.1"/>
    <property type="molecule type" value="Genomic_DNA"/>
</dbReference>
<gene>
    <name evidence="1" type="ORF">G5714_002254</name>
</gene>
<dbReference type="Proteomes" id="UP000579812">
    <property type="component" value="Unassembled WGS sequence"/>
</dbReference>
<organism evidence="1 2">
    <name type="scientific">Onychostoma macrolepis</name>
    <dbReference type="NCBI Taxonomy" id="369639"/>
    <lineage>
        <taxon>Eukaryota</taxon>
        <taxon>Metazoa</taxon>
        <taxon>Chordata</taxon>
        <taxon>Craniata</taxon>
        <taxon>Vertebrata</taxon>
        <taxon>Euteleostomi</taxon>
        <taxon>Actinopterygii</taxon>
        <taxon>Neopterygii</taxon>
        <taxon>Teleostei</taxon>
        <taxon>Ostariophysi</taxon>
        <taxon>Cypriniformes</taxon>
        <taxon>Cyprinidae</taxon>
        <taxon>Acrossocheilinae</taxon>
        <taxon>Onychostoma</taxon>
    </lineage>
</organism>
<dbReference type="GO" id="GO:0051011">
    <property type="term" value="F:microtubule minus-end binding"/>
    <property type="evidence" value="ECO:0007669"/>
    <property type="project" value="TreeGrafter"/>
</dbReference>
<dbReference type="AlphaFoldDB" id="A0A7J6DEY8"/>
<name>A0A7J6DEY8_9TELE</name>
<reference evidence="1 2" key="1">
    <citation type="submission" date="2020-04" db="EMBL/GenBank/DDBJ databases">
        <title>Chromosome-level genome assembly of a cyprinid fish Onychostoma macrolepis by integration of Nanopore Sequencing, Bionano and Hi-C technology.</title>
        <authorList>
            <person name="Wang D."/>
        </authorList>
    </citation>
    <scope>NUCLEOTIDE SEQUENCE [LARGE SCALE GENOMIC DNA]</scope>
    <source>
        <strain evidence="1">SWU-2019</strain>
        <tissue evidence="1">Muscle</tissue>
    </source>
</reference>
<dbReference type="GO" id="GO:0007026">
    <property type="term" value="P:negative regulation of microtubule depolymerization"/>
    <property type="evidence" value="ECO:0007669"/>
    <property type="project" value="TreeGrafter"/>
</dbReference>
<proteinExistence type="predicted"/>
<comment type="caution">
    <text evidence="1">The sequence shown here is derived from an EMBL/GenBank/DDBJ whole genome shotgun (WGS) entry which is preliminary data.</text>
</comment>
<dbReference type="PANTHER" id="PTHR21595:SF1">
    <property type="entry name" value="CALMODULIN-REGULATED SPECTRIN-ASSOCIATED PROTEIN 2"/>
    <property type="match status" value="1"/>
</dbReference>
<protein>
    <submittedName>
        <fullName evidence="1">Uncharacterized protein</fullName>
    </submittedName>
</protein>
<dbReference type="InterPro" id="IPR032940">
    <property type="entry name" value="CAMSAP"/>
</dbReference>